<gene>
    <name evidence="3" type="ORF">Clacol_009566</name>
</gene>
<dbReference type="AlphaFoldDB" id="A0AAV5AR87"/>
<evidence type="ECO:0000256" key="2">
    <source>
        <dbReference type="SAM" id="SignalP"/>
    </source>
</evidence>
<evidence type="ECO:0000256" key="1">
    <source>
        <dbReference type="SAM" id="MobiDB-lite"/>
    </source>
</evidence>
<dbReference type="EMBL" id="BPWL01000011">
    <property type="protein sequence ID" value="GJJ15290.1"/>
    <property type="molecule type" value="Genomic_DNA"/>
</dbReference>
<keyword evidence="4" id="KW-1185">Reference proteome</keyword>
<feature type="signal peptide" evidence="2">
    <location>
        <begin position="1"/>
        <end position="18"/>
    </location>
</feature>
<name>A0AAV5AR87_9AGAM</name>
<feature type="region of interest" description="Disordered" evidence="1">
    <location>
        <begin position="206"/>
        <end position="231"/>
    </location>
</feature>
<feature type="compositionally biased region" description="Low complexity" evidence="1">
    <location>
        <begin position="206"/>
        <end position="217"/>
    </location>
</feature>
<keyword evidence="2" id="KW-0732">Signal</keyword>
<reference evidence="3" key="1">
    <citation type="submission" date="2021-10" db="EMBL/GenBank/DDBJ databases">
        <title>De novo Genome Assembly of Clathrus columnatus (Basidiomycota, Fungi) Using Illumina and Nanopore Sequence Data.</title>
        <authorList>
            <person name="Ogiso-Tanaka E."/>
            <person name="Itagaki H."/>
            <person name="Hosoya T."/>
            <person name="Hosaka K."/>
        </authorList>
    </citation>
    <scope>NUCLEOTIDE SEQUENCE</scope>
    <source>
        <strain evidence="3">MO-923</strain>
    </source>
</reference>
<accession>A0AAV5AR87</accession>
<feature type="compositionally biased region" description="Low complexity" evidence="1">
    <location>
        <begin position="158"/>
        <end position="175"/>
    </location>
</feature>
<feature type="region of interest" description="Disordered" evidence="1">
    <location>
        <begin position="158"/>
        <end position="187"/>
    </location>
</feature>
<evidence type="ECO:0000313" key="4">
    <source>
        <dbReference type="Proteomes" id="UP001050691"/>
    </source>
</evidence>
<proteinExistence type="predicted"/>
<feature type="chain" id="PRO_5043416709" evidence="2">
    <location>
        <begin position="19"/>
        <end position="259"/>
    </location>
</feature>
<protein>
    <submittedName>
        <fullName evidence="3">Uncharacterized protein</fullName>
    </submittedName>
</protein>
<evidence type="ECO:0000313" key="3">
    <source>
        <dbReference type="EMBL" id="GJJ15290.1"/>
    </source>
</evidence>
<organism evidence="3 4">
    <name type="scientific">Clathrus columnatus</name>
    <dbReference type="NCBI Taxonomy" id="1419009"/>
    <lineage>
        <taxon>Eukaryota</taxon>
        <taxon>Fungi</taxon>
        <taxon>Dikarya</taxon>
        <taxon>Basidiomycota</taxon>
        <taxon>Agaricomycotina</taxon>
        <taxon>Agaricomycetes</taxon>
        <taxon>Phallomycetidae</taxon>
        <taxon>Phallales</taxon>
        <taxon>Clathraceae</taxon>
        <taxon>Clathrus</taxon>
    </lineage>
</organism>
<comment type="caution">
    <text evidence="3">The sequence shown here is derived from an EMBL/GenBank/DDBJ whole genome shotgun (WGS) entry which is preliminary data.</text>
</comment>
<sequence>MPVFRRSYTWLCFTLAYGIPLDIQDLQPNATIFIPSVTGAPLSPGELVIASAITVLPGDTTIIQIVDHNPTPSATDQDPITFTIAVSPTGFQSDLSLPDKGIISYEETCFALSDGGGGDSCSEVGVFNFSGTIITTQKSNIVPTFGFAVVALNFDQSSSSSSPMATTTSFTTLPSPTTPPSVAHTNTPTFGIVLNPATTTTTTITAATSGTPTSSIAKAAVPPPPTEVSSAATKSWQSGRLHVLGLAVLISHLAYYQWI</sequence>
<dbReference type="Proteomes" id="UP001050691">
    <property type="component" value="Unassembled WGS sequence"/>
</dbReference>